<protein>
    <submittedName>
        <fullName evidence="2">Uncharacterized protein</fullName>
    </submittedName>
</protein>
<evidence type="ECO:0000256" key="1">
    <source>
        <dbReference type="SAM" id="Phobius"/>
    </source>
</evidence>
<keyword evidence="1" id="KW-1133">Transmembrane helix</keyword>
<dbReference type="EMBL" id="BART01027533">
    <property type="protein sequence ID" value="GAG94245.1"/>
    <property type="molecule type" value="Genomic_DNA"/>
</dbReference>
<comment type="caution">
    <text evidence="2">The sequence shown here is derived from an EMBL/GenBank/DDBJ whole genome shotgun (WGS) entry which is preliminary data.</text>
</comment>
<reference evidence="2" key="1">
    <citation type="journal article" date="2014" name="Front. Microbiol.">
        <title>High frequency of phylogenetically diverse reductive dehalogenase-homologous genes in deep subseafloor sedimentary metagenomes.</title>
        <authorList>
            <person name="Kawai M."/>
            <person name="Futagami T."/>
            <person name="Toyoda A."/>
            <person name="Takaki Y."/>
            <person name="Nishi S."/>
            <person name="Hori S."/>
            <person name="Arai W."/>
            <person name="Tsubouchi T."/>
            <person name="Morono Y."/>
            <person name="Uchiyama I."/>
            <person name="Ito T."/>
            <person name="Fujiyama A."/>
            <person name="Inagaki F."/>
            <person name="Takami H."/>
        </authorList>
    </citation>
    <scope>NUCLEOTIDE SEQUENCE</scope>
    <source>
        <strain evidence="2">Expedition CK06-06</strain>
    </source>
</reference>
<organism evidence="2">
    <name type="scientific">marine sediment metagenome</name>
    <dbReference type="NCBI Taxonomy" id="412755"/>
    <lineage>
        <taxon>unclassified sequences</taxon>
        <taxon>metagenomes</taxon>
        <taxon>ecological metagenomes</taxon>
    </lineage>
</organism>
<accession>X1BGV4</accession>
<name>X1BGV4_9ZZZZ</name>
<keyword evidence="1" id="KW-0812">Transmembrane</keyword>
<evidence type="ECO:0000313" key="2">
    <source>
        <dbReference type="EMBL" id="GAG94245.1"/>
    </source>
</evidence>
<sequence length="160" mass="16648">PGGDEEAKIVLPSLVKGFVPDGALTVLGVAYWSTTGTAARTAFAKLVFSYFLGILGMILTGKQHRAGVLAVSETELFVVDLGKIVGEDVTLKKLKSALGPPSVKSARLSALRATCRDMGNSTVLSIQGALKLKATFPNSYESTNAAKAAQIARAIQAARA</sequence>
<keyword evidence="1" id="KW-0472">Membrane</keyword>
<proteinExistence type="predicted"/>
<dbReference type="AlphaFoldDB" id="X1BGV4"/>
<feature type="non-terminal residue" evidence="2">
    <location>
        <position position="1"/>
    </location>
</feature>
<gene>
    <name evidence="2" type="ORF">S01H4_48799</name>
</gene>
<feature type="transmembrane region" description="Helical" evidence="1">
    <location>
        <begin position="42"/>
        <end position="60"/>
    </location>
</feature>